<evidence type="ECO:0000256" key="4">
    <source>
        <dbReference type="ARBA" id="ARBA00023306"/>
    </source>
</evidence>
<feature type="compositionally biased region" description="Basic and acidic residues" evidence="5">
    <location>
        <begin position="1"/>
        <end position="16"/>
    </location>
</feature>
<organism evidence="7">
    <name type="scientific">Brassica napus</name>
    <name type="common">Rape</name>
    <dbReference type="NCBI Taxonomy" id="3708"/>
    <lineage>
        <taxon>Eukaryota</taxon>
        <taxon>Viridiplantae</taxon>
        <taxon>Streptophyta</taxon>
        <taxon>Embryophyta</taxon>
        <taxon>Tracheophyta</taxon>
        <taxon>Spermatophyta</taxon>
        <taxon>Magnoliopsida</taxon>
        <taxon>eudicotyledons</taxon>
        <taxon>Gunneridae</taxon>
        <taxon>Pentapetalae</taxon>
        <taxon>rosids</taxon>
        <taxon>malvids</taxon>
        <taxon>Brassicales</taxon>
        <taxon>Brassicaceae</taxon>
        <taxon>Brassiceae</taxon>
        <taxon>Brassica</taxon>
    </lineage>
</organism>
<keyword evidence="4" id="KW-0131">Cell cycle</keyword>
<protein>
    <submittedName>
        <fullName evidence="7">(rape) hypothetical protein</fullName>
    </submittedName>
</protein>
<proteinExistence type="inferred from homology"/>
<dbReference type="AlphaFoldDB" id="A0A816LJ59"/>
<comment type="subcellular location">
    <subcellularLocation>
        <location evidence="1">Nucleus</location>
        <location evidence="1">Nucleoplasm</location>
    </subcellularLocation>
</comment>
<dbReference type="InterPro" id="IPR044898">
    <property type="entry name" value="CDI_dom_sf"/>
</dbReference>
<gene>
    <name evidence="7" type="ORF">DARMORV10_C05P46100.1</name>
</gene>
<evidence type="ECO:0000256" key="1">
    <source>
        <dbReference type="ARBA" id="ARBA00004642"/>
    </source>
</evidence>
<evidence type="ECO:0000259" key="6">
    <source>
        <dbReference type="Pfam" id="PF02234"/>
    </source>
</evidence>
<dbReference type="Gene3D" id="4.10.365.10">
    <property type="entry name" value="p27"/>
    <property type="match status" value="1"/>
</dbReference>
<sequence length="205" mass="22680">MSERNLNSKRESRELEASSTSVSPLQKKKKLDDSSADSHAVVLAIPSPSVASTQGRYSVTSDDDDKSSIVSSGCFSSESNETVRNNPSSGVDLEVKLLESVALLGFVKSPLIFFFRLFVMFVQDTVSEALGETTETEMESSSPALKRDNKPPGVSKIPTAEEVEAFLSELEGGEDKQKRFIEKYNFDIVNDKPLQGRYMWDRLKP</sequence>
<evidence type="ECO:0000256" key="5">
    <source>
        <dbReference type="SAM" id="MobiDB-lite"/>
    </source>
</evidence>
<name>A0A816LJ59_BRANA</name>
<feature type="compositionally biased region" description="Polar residues" evidence="5">
    <location>
        <begin position="73"/>
        <end position="88"/>
    </location>
</feature>
<comment type="similarity">
    <text evidence="2">Belongs to the CDI family. ICK/KRP subfamily.</text>
</comment>
<dbReference type="InterPro" id="IPR003175">
    <property type="entry name" value="CDI_dom"/>
</dbReference>
<evidence type="ECO:0000313" key="7">
    <source>
        <dbReference type="EMBL" id="CAF1932779.1"/>
    </source>
</evidence>
<dbReference type="GO" id="GO:0004861">
    <property type="term" value="F:cyclin-dependent protein serine/threonine kinase inhibitor activity"/>
    <property type="evidence" value="ECO:0007669"/>
    <property type="project" value="UniProtKB-UniRule"/>
</dbReference>
<feature type="region of interest" description="Disordered" evidence="5">
    <location>
        <begin position="50"/>
        <end position="88"/>
    </location>
</feature>
<dbReference type="PANTHER" id="PTHR46776">
    <property type="entry name" value="CYCLIN-DEPENDENT KINASE INHIBITOR 4-RELATED"/>
    <property type="match status" value="1"/>
</dbReference>
<dbReference type="OrthoDB" id="9940972at2759"/>
<dbReference type="GO" id="GO:0005654">
    <property type="term" value="C:nucleoplasm"/>
    <property type="evidence" value="ECO:0007669"/>
    <property type="project" value="UniProtKB-SubCell"/>
</dbReference>
<feature type="region of interest" description="Disordered" evidence="5">
    <location>
        <begin position="1"/>
        <end position="36"/>
    </location>
</feature>
<feature type="domain" description="Cyclin-dependent kinase inhibitor" evidence="6">
    <location>
        <begin position="156"/>
        <end position="203"/>
    </location>
</feature>
<dbReference type="InterPro" id="IPR044275">
    <property type="entry name" value="KRP"/>
</dbReference>
<dbReference type="GO" id="GO:0051726">
    <property type="term" value="P:regulation of cell cycle"/>
    <property type="evidence" value="ECO:0007669"/>
    <property type="project" value="InterPro"/>
</dbReference>
<reference evidence="7" key="1">
    <citation type="submission" date="2021-01" db="EMBL/GenBank/DDBJ databases">
        <authorList>
            <consortium name="Genoscope - CEA"/>
            <person name="William W."/>
        </authorList>
    </citation>
    <scope>NUCLEOTIDE SEQUENCE</scope>
</reference>
<keyword evidence="3" id="KW-0649">Protein kinase inhibitor</keyword>
<dbReference type="Pfam" id="PF02234">
    <property type="entry name" value="CDI"/>
    <property type="match status" value="1"/>
</dbReference>
<dbReference type="Proteomes" id="UP001295469">
    <property type="component" value="Chromosome C05"/>
</dbReference>
<feature type="region of interest" description="Disordered" evidence="5">
    <location>
        <begin position="132"/>
        <end position="155"/>
    </location>
</feature>
<evidence type="ECO:0000256" key="2">
    <source>
        <dbReference type="ARBA" id="ARBA00010274"/>
    </source>
</evidence>
<accession>A0A816LJ59</accession>
<dbReference type="EMBL" id="HG994369">
    <property type="protein sequence ID" value="CAF1932779.1"/>
    <property type="molecule type" value="Genomic_DNA"/>
</dbReference>
<evidence type="ECO:0000256" key="3">
    <source>
        <dbReference type="ARBA" id="ARBA00023013"/>
    </source>
</evidence>